<dbReference type="InterPro" id="IPR011936">
    <property type="entry name" value="Myxo_disulph_rpt"/>
</dbReference>
<feature type="signal peptide" evidence="4">
    <location>
        <begin position="1"/>
        <end position="22"/>
    </location>
</feature>
<keyword evidence="1 4" id="KW-0732">Signal</keyword>
<dbReference type="Proteomes" id="UP000612055">
    <property type="component" value="Unassembled WGS sequence"/>
</dbReference>
<keyword evidence="6" id="KW-1185">Reference proteome</keyword>
<dbReference type="NCBIfam" id="TIGR02232">
    <property type="entry name" value="myxo_disulf_rpt"/>
    <property type="match status" value="1"/>
</dbReference>
<comment type="caution">
    <text evidence="5">The sequence shown here is derived from an EMBL/GenBank/DDBJ whole genome shotgun (WGS) entry which is preliminary data.</text>
</comment>
<reference evidence="5" key="1">
    <citation type="journal article" date="2020" name="bioRxiv">
        <title>Comparative genomics of Chlamydomonas.</title>
        <authorList>
            <person name="Craig R.J."/>
            <person name="Hasan A.R."/>
            <person name="Ness R.W."/>
            <person name="Keightley P.D."/>
        </authorList>
    </citation>
    <scope>NUCLEOTIDE SEQUENCE</scope>
    <source>
        <strain evidence="5">CCAP 11/70</strain>
    </source>
</reference>
<keyword evidence="3" id="KW-1015">Disulfide bond</keyword>
<name>A0A835YI96_9CHLO</name>
<evidence type="ECO:0000256" key="3">
    <source>
        <dbReference type="ARBA" id="ARBA00023157"/>
    </source>
</evidence>
<organism evidence="5 6">
    <name type="scientific">Edaphochlamys debaryana</name>
    <dbReference type="NCBI Taxonomy" id="47281"/>
    <lineage>
        <taxon>Eukaryota</taxon>
        <taxon>Viridiplantae</taxon>
        <taxon>Chlorophyta</taxon>
        <taxon>core chlorophytes</taxon>
        <taxon>Chlorophyceae</taxon>
        <taxon>CS clade</taxon>
        <taxon>Chlamydomonadales</taxon>
        <taxon>Chlamydomonadales incertae sedis</taxon>
        <taxon>Edaphochlamys</taxon>
    </lineage>
</organism>
<dbReference type="Pfam" id="PF13948">
    <property type="entry name" value="DUF4215"/>
    <property type="match status" value="1"/>
</dbReference>
<dbReference type="EMBL" id="JAEHOE010000011">
    <property type="protein sequence ID" value="KAG2498139.1"/>
    <property type="molecule type" value="Genomic_DNA"/>
</dbReference>
<accession>A0A835YI96</accession>
<feature type="chain" id="PRO_5032683569" evidence="4">
    <location>
        <begin position="23"/>
        <end position="1132"/>
    </location>
</feature>
<evidence type="ECO:0000313" key="6">
    <source>
        <dbReference type="Proteomes" id="UP000612055"/>
    </source>
</evidence>
<evidence type="ECO:0000313" key="5">
    <source>
        <dbReference type="EMBL" id="KAG2498139.1"/>
    </source>
</evidence>
<evidence type="ECO:0000256" key="2">
    <source>
        <dbReference type="ARBA" id="ARBA00022737"/>
    </source>
</evidence>
<dbReference type="AlphaFoldDB" id="A0A835YI96"/>
<dbReference type="OrthoDB" id="290850at2759"/>
<gene>
    <name evidence="5" type="ORF">HYH03_003897</name>
</gene>
<proteinExistence type="predicted"/>
<evidence type="ECO:0000256" key="4">
    <source>
        <dbReference type="SAM" id="SignalP"/>
    </source>
</evidence>
<sequence length="1132" mass="119852">MWRGAITGLVLLVASSSLRAVAQPPPGSYDFALPSGCYIKALDDCTGEDEADATCQALGVGWSLAQPISINDRTALAASMETQRGPSLPRCTDGLYCPIIQGVADANCAFSGWLNFRSSANVLDGAIDPQAAFPPGCIGTPYYDDTYGYCVDQPSEAGVAAILYSSTSYCNSMTSGSSYTGYFAGELPFGAVMHPICCPPPPPSPPRASFYDPANDDMLNLPSSCVVRVLRNCSTFVNANASCAAAFGTGWVAAAPWSMDDILAMTGWLNSYTNDLPRYYNTSSSSFYCSSAGPVNAANNPGAERWAFWTDIRQAVNGTVRPSGRWQSVRVPNGCYLPGYNQSFGWCSGDARVASPVSTTAVYLRQNDNLCPNGGLEDFSNTINARLPVLCWRCPTTIPAICAPPPMSPPPRPPPMPPRATPDSCGEGFLFITTDDADDVGHCEGSACGMLYSSAITYAMMRVKSASTMRGILLVTGSATGTAATTFAGWRDVACRLDPRVCYQGVTTVTTGDQLLGTDITRFKLVFISSDWCATRGGITQDLGNALQLMASEFRWYLNYANGSVIALAQTCLNEPYSFLPSHLSVSNDYFPDVSFLSSAEPLGSLADDTNNDHCCFHSRINSPDGWNGLQPLAYKTGACPVPWTYFNTTTQQWVLQQCQATHLVSYATCLLPKTEDCNNGIDDNGDGLVDHDDPHCWRCGNFFLEGDEECDDGNQLPYDGCDAFCRIETGSAPPPRPRMVLSPSPPLPPNNRVLCKGVGAAMVTTLPLDGPTSGCTTPGSTCRQMMVGILSYMLNRNASLPLSILALIPGDPGSAARDAFATWVLDLPAPLDTISVTFLQDADAVGSAIFTDARVVYIPSAQTEAGGGLTDAMNAELSTRTTDLDAFVTEFGGSLIVLSQRGLQNPFEFLGLAVASRPGGAGNLTTGLELSSVSGVNITNATLPGSPLQVFTGPSQWSGLTPIVTVSNKCPQALPSYFLDTYYGVDQSCEAVLLFTDTGCIRRGLEANCTDGVDNDGNGLTDFRDPGCRRCGDGVQDGIDGEECDDGNMVDGDLCNNYCQQSRPPEPRASLATATLPFTPIATAAFTAPSFATAAFADALSSKPQAVASQPASPAQPTATTFTCPFTASAT</sequence>
<evidence type="ECO:0000256" key="1">
    <source>
        <dbReference type="ARBA" id="ARBA00022729"/>
    </source>
</evidence>
<protein>
    <submittedName>
        <fullName evidence="5">Uncharacterized protein</fullName>
    </submittedName>
</protein>
<keyword evidence="2" id="KW-0677">Repeat</keyword>